<dbReference type="GO" id="GO:0005886">
    <property type="term" value="C:plasma membrane"/>
    <property type="evidence" value="ECO:0007669"/>
    <property type="project" value="UniProtKB-SubCell"/>
</dbReference>
<dbReference type="CDD" id="cd00130">
    <property type="entry name" value="PAS"/>
    <property type="match status" value="2"/>
</dbReference>
<evidence type="ECO:0000256" key="13">
    <source>
        <dbReference type="ARBA" id="ARBA00022989"/>
    </source>
</evidence>
<dbReference type="SUPFAM" id="SSF55073">
    <property type="entry name" value="Nucleotide cyclase"/>
    <property type="match status" value="1"/>
</dbReference>
<dbReference type="SMART" id="SM00388">
    <property type="entry name" value="HisKA"/>
    <property type="match status" value="1"/>
</dbReference>
<evidence type="ECO:0000256" key="7">
    <source>
        <dbReference type="ARBA" id="ARBA00022679"/>
    </source>
</evidence>
<dbReference type="InterPro" id="IPR000700">
    <property type="entry name" value="PAS-assoc_C"/>
</dbReference>
<dbReference type="PANTHER" id="PTHR44757:SF2">
    <property type="entry name" value="BIOFILM ARCHITECTURE MAINTENANCE PROTEIN MBAA"/>
    <property type="match status" value="1"/>
</dbReference>
<dbReference type="CDD" id="cd17574">
    <property type="entry name" value="REC_OmpR"/>
    <property type="match status" value="1"/>
</dbReference>
<dbReference type="KEGG" id="cyp:PCC8801_4349"/>
<dbReference type="SMART" id="SM00267">
    <property type="entry name" value="GGDEF"/>
    <property type="match status" value="1"/>
</dbReference>
<evidence type="ECO:0000313" key="23">
    <source>
        <dbReference type="EMBL" id="ACK68271.1"/>
    </source>
</evidence>
<evidence type="ECO:0000313" key="24">
    <source>
        <dbReference type="Proteomes" id="UP000008204"/>
    </source>
</evidence>
<dbReference type="PANTHER" id="PTHR44757">
    <property type="entry name" value="DIGUANYLATE CYCLASE DGCP"/>
    <property type="match status" value="1"/>
</dbReference>
<organism evidence="23 24">
    <name type="scientific">Rippkaea orientalis (strain PCC 8801 / RF-1)</name>
    <name type="common">Cyanothece sp. (strain PCC 8801)</name>
    <dbReference type="NCBI Taxonomy" id="41431"/>
    <lineage>
        <taxon>Bacteria</taxon>
        <taxon>Bacillati</taxon>
        <taxon>Cyanobacteriota</taxon>
        <taxon>Cyanophyceae</taxon>
        <taxon>Oscillatoriophycideae</taxon>
        <taxon>Chroococcales</taxon>
        <taxon>Aphanothecaceae</taxon>
        <taxon>Rippkaea</taxon>
        <taxon>Rippkaea orientalis</taxon>
    </lineage>
</organism>
<dbReference type="Pfam" id="PF00563">
    <property type="entry name" value="EAL"/>
    <property type="match status" value="1"/>
</dbReference>
<comment type="catalytic activity">
    <reaction evidence="1">
        <text>ATP + protein L-histidine = ADP + protein N-phospho-L-histidine.</text>
        <dbReference type="EC" id="2.7.13.3"/>
    </reaction>
</comment>
<evidence type="ECO:0000256" key="14">
    <source>
        <dbReference type="ARBA" id="ARBA00023012"/>
    </source>
</evidence>
<evidence type="ECO:0000256" key="3">
    <source>
        <dbReference type="ARBA" id="ARBA00012438"/>
    </source>
</evidence>
<keyword evidence="15" id="KW-0472">Membrane</keyword>
<evidence type="ECO:0000256" key="11">
    <source>
        <dbReference type="ARBA" id="ARBA00022777"/>
    </source>
</evidence>
<evidence type="ECO:0000259" key="19">
    <source>
        <dbReference type="PROSITE" id="PS50112"/>
    </source>
</evidence>
<dbReference type="PROSITE" id="PS50887">
    <property type="entry name" value="GGDEF"/>
    <property type="match status" value="1"/>
</dbReference>
<dbReference type="RefSeq" id="WP_015957397.1">
    <property type="nucleotide sequence ID" value="NC_011726.1"/>
</dbReference>
<name>B7JVD8_RIPO1</name>
<dbReference type="EMBL" id="CP001287">
    <property type="protein sequence ID" value="ACK68271.1"/>
    <property type="molecule type" value="Genomic_DNA"/>
</dbReference>
<evidence type="ECO:0000256" key="1">
    <source>
        <dbReference type="ARBA" id="ARBA00000085"/>
    </source>
</evidence>
<keyword evidence="9" id="KW-0677">Repeat</keyword>
<dbReference type="InterPro" id="IPR001789">
    <property type="entry name" value="Sig_transdc_resp-reg_receiver"/>
</dbReference>
<dbReference type="Gene3D" id="3.30.70.270">
    <property type="match status" value="1"/>
</dbReference>
<dbReference type="PROSITE" id="PS50109">
    <property type="entry name" value="HIS_KIN"/>
    <property type="match status" value="1"/>
</dbReference>
<dbReference type="STRING" id="41431.PCC8801_4349"/>
<evidence type="ECO:0000256" key="16">
    <source>
        <dbReference type="PROSITE-ProRule" id="PRU00169"/>
    </source>
</evidence>
<keyword evidence="10" id="KW-0547">Nucleotide-binding</keyword>
<dbReference type="NCBIfam" id="TIGR00254">
    <property type="entry name" value="GGDEF"/>
    <property type="match status" value="1"/>
</dbReference>
<dbReference type="SMART" id="SM00091">
    <property type="entry name" value="PAS"/>
    <property type="match status" value="2"/>
</dbReference>
<dbReference type="EC" id="2.7.13.3" evidence="3"/>
<dbReference type="CDD" id="cd16922">
    <property type="entry name" value="HATPase_EvgS-ArcB-TorS-like"/>
    <property type="match status" value="1"/>
</dbReference>
<dbReference type="InterPro" id="IPR043128">
    <property type="entry name" value="Rev_trsase/Diguanyl_cyclase"/>
</dbReference>
<dbReference type="eggNOG" id="COG5001">
    <property type="taxonomic scope" value="Bacteria"/>
</dbReference>
<dbReference type="Pfam" id="PF08447">
    <property type="entry name" value="PAS_3"/>
    <property type="match status" value="1"/>
</dbReference>
<dbReference type="SUPFAM" id="SSF52172">
    <property type="entry name" value="CheY-like"/>
    <property type="match status" value="1"/>
</dbReference>
<dbReference type="PROSITE" id="PS50113">
    <property type="entry name" value="PAC"/>
    <property type="match status" value="1"/>
</dbReference>
<dbReference type="OrthoDB" id="9813151at2"/>
<protein>
    <recommendedName>
        <fullName evidence="3">histidine kinase</fullName>
        <ecNumber evidence="3">2.7.13.3</ecNumber>
    </recommendedName>
</protein>
<comment type="subcellular location">
    <subcellularLocation>
        <location evidence="2">Cell inner membrane</location>
        <topology evidence="2">Multi-pass membrane protein</topology>
    </subcellularLocation>
</comment>
<gene>
    <name evidence="23" type="ordered locus">PCC8801_4349</name>
</gene>
<proteinExistence type="predicted"/>
<dbReference type="Gene3D" id="3.30.565.10">
    <property type="entry name" value="Histidine kinase-like ATPase, C-terminal domain"/>
    <property type="match status" value="1"/>
</dbReference>
<dbReference type="Pfam" id="PF00072">
    <property type="entry name" value="Response_reg"/>
    <property type="match status" value="1"/>
</dbReference>
<dbReference type="Gene3D" id="2.10.70.100">
    <property type="match status" value="1"/>
</dbReference>
<evidence type="ECO:0000256" key="4">
    <source>
        <dbReference type="ARBA" id="ARBA00022475"/>
    </source>
</evidence>
<feature type="domain" description="PAS" evidence="19">
    <location>
        <begin position="954"/>
        <end position="1026"/>
    </location>
</feature>
<dbReference type="Pfam" id="PF00990">
    <property type="entry name" value="GGDEF"/>
    <property type="match status" value="1"/>
</dbReference>
<dbReference type="InterPro" id="IPR052155">
    <property type="entry name" value="Biofilm_reg_signaling"/>
</dbReference>
<dbReference type="Pfam" id="PF08448">
    <property type="entry name" value="PAS_4"/>
    <property type="match status" value="1"/>
</dbReference>
<dbReference type="InterPro" id="IPR001633">
    <property type="entry name" value="EAL_dom"/>
</dbReference>
<keyword evidence="11" id="KW-0418">Kinase</keyword>
<dbReference type="SMART" id="SM00448">
    <property type="entry name" value="REC"/>
    <property type="match status" value="1"/>
</dbReference>
<dbReference type="InterPro" id="IPR013656">
    <property type="entry name" value="PAS_4"/>
</dbReference>
<dbReference type="SUPFAM" id="SSF55781">
    <property type="entry name" value="GAF domain-like"/>
    <property type="match status" value="1"/>
</dbReference>
<dbReference type="InterPro" id="IPR001610">
    <property type="entry name" value="PAC"/>
</dbReference>
<dbReference type="FunFam" id="3.30.565.10:FF:000037">
    <property type="entry name" value="Hybrid sensor histidine kinase/response regulator"/>
    <property type="match status" value="1"/>
</dbReference>
<dbReference type="CDD" id="cd01948">
    <property type="entry name" value="EAL"/>
    <property type="match status" value="1"/>
</dbReference>
<keyword evidence="4" id="KW-1003">Cell membrane</keyword>
<keyword evidence="13" id="KW-1133">Transmembrane helix</keyword>
<dbReference type="FunFam" id="3.20.20.450:FF:000001">
    <property type="entry name" value="Cyclic di-GMP phosphodiesterase yahA"/>
    <property type="match status" value="1"/>
</dbReference>
<evidence type="ECO:0000259" key="20">
    <source>
        <dbReference type="PROSITE" id="PS50113"/>
    </source>
</evidence>
<dbReference type="FunFam" id="3.30.70.270:FF:000001">
    <property type="entry name" value="Diguanylate cyclase domain protein"/>
    <property type="match status" value="1"/>
</dbReference>
<dbReference type="Gene3D" id="1.10.287.130">
    <property type="match status" value="1"/>
</dbReference>
<keyword evidence="5" id="KW-0997">Cell inner membrane</keyword>
<dbReference type="InterPro" id="IPR013655">
    <property type="entry name" value="PAS_fold_3"/>
</dbReference>
<dbReference type="CDD" id="cd01949">
    <property type="entry name" value="GGDEF"/>
    <property type="match status" value="1"/>
</dbReference>
<keyword evidence="8" id="KW-0812">Transmembrane</keyword>
<dbReference type="SUPFAM" id="SSF141868">
    <property type="entry name" value="EAL domain-like"/>
    <property type="match status" value="1"/>
</dbReference>
<accession>B7JVD8</accession>
<dbReference type="InterPro" id="IPR029016">
    <property type="entry name" value="GAF-like_dom_sf"/>
</dbReference>
<evidence type="ECO:0000256" key="5">
    <source>
        <dbReference type="ARBA" id="ARBA00022519"/>
    </source>
</evidence>
<dbReference type="Pfam" id="PF02518">
    <property type="entry name" value="HATPase_c"/>
    <property type="match status" value="1"/>
</dbReference>
<dbReference type="InterPro" id="IPR005467">
    <property type="entry name" value="His_kinase_dom"/>
</dbReference>
<evidence type="ECO:0000256" key="15">
    <source>
        <dbReference type="ARBA" id="ARBA00023136"/>
    </source>
</evidence>
<feature type="domain" description="Histidine kinase" evidence="17">
    <location>
        <begin position="358"/>
        <end position="576"/>
    </location>
</feature>
<dbReference type="PROSITE" id="PS50110">
    <property type="entry name" value="RESPONSE_REGULATORY"/>
    <property type="match status" value="1"/>
</dbReference>
<dbReference type="InterPro" id="IPR035965">
    <property type="entry name" value="PAS-like_dom_sf"/>
</dbReference>
<dbReference type="PRINTS" id="PR00344">
    <property type="entry name" value="BCTRLSENSOR"/>
</dbReference>
<dbReference type="CDD" id="cd00082">
    <property type="entry name" value="HisKA"/>
    <property type="match status" value="1"/>
</dbReference>
<dbReference type="FunFam" id="1.10.287.130:FF:000045">
    <property type="entry name" value="Two-component system sensor histidine kinase/response regulator"/>
    <property type="match status" value="1"/>
</dbReference>
<keyword evidence="24" id="KW-1185">Reference proteome</keyword>
<dbReference type="NCBIfam" id="TIGR00229">
    <property type="entry name" value="sensory_box"/>
    <property type="match status" value="1"/>
</dbReference>
<dbReference type="PROSITE" id="PS50112">
    <property type="entry name" value="PAS"/>
    <property type="match status" value="1"/>
</dbReference>
<dbReference type="SUPFAM" id="SSF55874">
    <property type="entry name" value="ATPase domain of HSP90 chaperone/DNA topoisomerase II/histidine kinase"/>
    <property type="match status" value="1"/>
</dbReference>
<dbReference type="Gene3D" id="3.30.450.20">
    <property type="entry name" value="PAS domain"/>
    <property type="match status" value="3"/>
</dbReference>
<evidence type="ECO:0000259" key="17">
    <source>
        <dbReference type="PROSITE" id="PS50109"/>
    </source>
</evidence>
<dbReference type="InterPro" id="IPR004358">
    <property type="entry name" value="Sig_transdc_His_kin-like_C"/>
</dbReference>
<dbReference type="GO" id="GO:0005524">
    <property type="term" value="F:ATP binding"/>
    <property type="evidence" value="ECO:0007669"/>
    <property type="project" value="UniProtKB-KW"/>
</dbReference>
<sequence>MTKPIQSKILDNLFAGEGEMSLLMRAHDWNNTPLGPVETWPQSLRTTVSILLNSRYPMFTFWGTKLINLYNDSYRLILGDKHPWALGQSGPEIWSEIWDSIGPMVDQAVSTGQATWSDNLPLFPNRKGYLEETFFTFSYSPVRDETGNIGGMFCACTETTKQVLGDRRLHTLRDLAACTGEAETTEKACQLAMATLGNNAADVPFALLYLLNQAGTEAHLVATTGLEPGTTASPKKVELFDTGERPWPLAEVAHTPQTQRITDVIERVGQLKVGLWPDPPHTALILPVASPGQTRPTGLLITGISPRLSLDDDYQGFLELVAGQVATIIADVGAYEAAKQRAEALAEIDRAKTVFFSNVSHEFRTPLTLMLAPLEDLLADGADPLSPTQRDRLEIAQRNSLRLLKLVNTLLDFSRIEAGRTQACYQLTDIATLTKELASSFRSLMERAGLTLIVNCPPLGESVYVDQEMWEKIVLNLLSNAFKYTLTGSITVNVQGFDDHIELSVIDTGIGIPEADLPHLFERFHRVKGAQGRSFEGSGIGLSLVQELVKLHGGQIKVNSSLGQGSCFTVCLPRGCNHLPHENLKGAPKATHDTPRSMSQQISTFVEEASRWLSGDIKTVESFTHQSLTEVSRGQTVKESPRDPLRGARILLADDNADMRDYVKRLLQDHYLVETVADGVAALESIQQQRPDLLLTDIMMPRLNGLALLQQLRSSLSTQDLPIILLSARAGEESRIEGLQAKADDYLIKPFSSRELLARVEACLKMAQIRQEAAAREQTLRLATEKAQQAVAATTEKLNRILATISDGFILLDPEWVITYHNTATTKLFPAKSHPLGLGKTLWEVWPSWVNTDLEHRLRYAMTEQVSQQCEYHCASSLTEELWLEIYAYSFEEGLGIFLHDISDRKRSEAERHKVEIALKQYSEQLELRVAERTAKLSQTIAELHQVEEILRGKETHYRQALNLTNTGSWEFDLASEKVFWSEQVEIIWGMKPGTFRGEFDQVKAGIHPQDFDLWQQNVQACIEEGKEHNLEFRVVHPDGSIHWVQAIGNAEYDSQGHPIRLRGLVMDVTERKTSQERLNYMAHHDHLTDLPNRLLLKARLDQSIQQATRKRTKLAVVFIDLDRFKHINDSMGHAAGDALLQQLAQRLRQVLRSSDTVARISGDEFVAVLEDIEDIQHASMVVAKLMTVFEEPFPLEGQIIHMTSSMGLSLFPDDGMDTAILLRNADSAMYRAKEEGRNTYCFYAEEMTSAAFEYVLFENALRGALKRNEFYLVYQPQIDLSSHRWVGMEVLLRWHHPELGIVSPAQFIPIAEQSGLIQEIGTWVLYRACCQAKTWLDQGIDFGHIAVNVAAPQIQQNNFVHLVQDALDSSGLPSPHLELELTEGLVMHQTEDRIKQLEVLQDMGIYLAIDDFGTGYSSLSYLKRLPINKLKIDKSFVRDIPHDTNDMAISEAVIALGKALNLRIIAEGVEQEIQATFLREKGCHEAQGYLYSKPLPPEEITQLFAEVSQWQQA</sequence>
<feature type="domain" description="Response regulatory" evidence="18">
    <location>
        <begin position="649"/>
        <end position="764"/>
    </location>
</feature>
<dbReference type="SUPFAM" id="SSF55785">
    <property type="entry name" value="PYP-like sensor domain (PAS domain)"/>
    <property type="match status" value="2"/>
</dbReference>
<dbReference type="GO" id="GO:0000155">
    <property type="term" value="F:phosphorelay sensor kinase activity"/>
    <property type="evidence" value="ECO:0007669"/>
    <property type="project" value="InterPro"/>
</dbReference>
<evidence type="ECO:0000259" key="18">
    <source>
        <dbReference type="PROSITE" id="PS50110"/>
    </source>
</evidence>
<keyword evidence="7 23" id="KW-0808">Transferase</keyword>
<dbReference type="SMART" id="SM00387">
    <property type="entry name" value="HATPase_c"/>
    <property type="match status" value="1"/>
</dbReference>
<dbReference type="eggNOG" id="COG2205">
    <property type="taxonomic scope" value="Bacteria"/>
</dbReference>
<evidence type="ECO:0000256" key="2">
    <source>
        <dbReference type="ARBA" id="ARBA00004429"/>
    </source>
</evidence>
<feature type="domain" description="EAL" evidence="21">
    <location>
        <begin position="1255"/>
        <end position="1509"/>
    </location>
</feature>
<keyword evidence="14" id="KW-0902">Two-component regulatory system</keyword>
<feature type="modified residue" description="4-aspartylphosphate" evidence="16">
    <location>
        <position position="697"/>
    </location>
</feature>
<keyword evidence="12" id="KW-0067">ATP-binding</keyword>
<dbReference type="Proteomes" id="UP000008204">
    <property type="component" value="Chromosome"/>
</dbReference>
<dbReference type="InterPro" id="IPR000160">
    <property type="entry name" value="GGDEF_dom"/>
</dbReference>
<dbReference type="PROSITE" id="PS50883">
    <property type="entry name" value="EAL"/>
    <property type="match status" value="1"/>
</dbReference>
<dbReference type="Gene3D" id="3.30.450.40">
    <property type="match status" value="1"/>
</dbReference>
<evidence type="ECO:0000256" key="9">
    <source>
        <dbReference type="ARBA" id="ARBA00022737"/>
    </source>
</evidence>
<dbReference type="InterPro" id="IPR011006">
    <property type="entry name" value="CheY-like_superfamily"/>
</dbReference>
<dbReference type="FunFam" id="2.10.70.100:FF:000001">
    <property type="entry name" value="Sensory transduction histidine kinase"/>
    <property type="match status" value="1"/>
</dbReference>
<dbReference type="InterPro" id="IPR035919">
    <property type="entry name" value="EAL_sf"/>
</dbReference>
<dbReference type="SUPFAM" id="SSF47384">
    <property type="entry name" value="Homodimeric domain of signal transducing histidine kinase"/>
    <property type="match status" value="1"/>
</dbReference>
<evidence type="ECO:0000256" key="8">
    <source>
        <dbReference type="ARBA" id="ARBA00022692"/>
    </source>
</evidence>
<reference evidence="24" key="1">
    <citation type="journal article" date="2011" name="MBio">
        <title>Novel metabolic attributes of the genus Cyanothece, comprising a group of unicellular nitrogen-fixing Cyanobacteria.</title>
        <authorList>
            <person name="Bandyopadhyay A."/>
            <person name="Elvitigala T."/>
            <person name="Welsh E."/>
            <person name="Stockel J."/>
            <person name="Liberton M."/>
            <person name="Min H."/>
            <person name="Sherman L.A."/>
            <person name="Pakrasi H.B."/>
        </authorList>
    </citation>
    <scope>NUCLEOTIDE SEQUENCE [LARGE SCALE GENOMIC DNA]</scope>
    <source>
        <strain evidence="24">PCC 8801</strain>
    </source>
</reference>
<dbReference type="InterPro" id="IPR029787">
    <property type="entry name" value="Nucleotide_cyclase"/>
</dbReference>
<feature type="domain" description="GGDEF" evidence="22">
    <location>
        <begin position="1113"/>
        <end position="1246"/>
    </location>
</feature>
<dbReference type="HOGENOM" id="CLU_000445_70_64_3"/>
<evidence type="ECO:0000256" key="10">
    <source>
        <dbReference type="ARBA" id="ARBA00022741"/>
    </source>
</evidence>
<dbReference type="InterPro" id="IPR000014">
    <property type="entry name" value="PAS"/>
</dbReference>
<dbReference type="SMART" id="SM00086">
    <property type="entry name" value="PAC"/>
    <property type="match status" value="1"/>
</dbReference>
<evidence type="ECO:0000256" key="12">
    <source>
        <dbReference type="ARBA" id="ARBA00022840"/>
    </source>
</evidence>
<dbReference type="InterPro" id="IPR036097">
    <property type="entry name" value="HisK_dim/P_sf"/>
</dbReference>
<evidence type="ECO:0000259" key="22">
    <source>
        <dbReference type="PROSITE" id="PS50887"/>
    </source>
</evidence>
<feature type="domain" description="PAC" evidence="20">
    <location>
        <begin position="1029"/>
        <end position="1081"/>
    </location>
</feature>
<dbReference type="InterPro" id="IPR003594">
    <property type="entry name" value="HATPase_dom"/>
</dbReference>
<evidence type="ECO:0000259" key="21">
    <source>
        <dbReference type="PROSITE" id="PS50883"/>
    </source>
</evidence>
<dbReference type="InterPro" id="IPR036890">
    <property type="entry name" value="HATPase_C_sf"/>
</dbReference>
<dbReference type="Pfam" id="PF00512">
    <property type="entry name" value="HisKA"/>
    <property type="match status" value="1"/>
</dbReference>
<dbReference type="SMART" id="SM00052">
    <property type="entry name" value="EAL"/>
    <property type="match status" value="1"/>
</dbReference>
<evidence type="ECO:0000256" key="6">
    <source>
        <dbReference type="ARBA" id="ARBA00022553"/>
    </source>
</evidence>
<dbReference type="Gene3D" id="3.20.20.450">
    <property type="entry name" value="EAL domain"/>
    <property type="match status" value="1"/>
</dbReference>
<dbReference type="Gene3D" id="3.40.50.2300">
    <property type="match status" value="1"/>
</dbReference>
<dbReference type="InterPro" id="IPR003661">
    <property type="entry name" value="HisK_dim/P_dom"/>
</dbReference>
<keyword evidence="6 16" id="KW-0597">Phosphoprotein</keyword>